<keyword evidence="2" id="KW-1185">Reference proteome</keyword>
<gene>
    <name evidence="1" type="ORF">AVEN_42178_1</name>
</gene>
<accession>A0A4Y2B1G6</accession>
<evidence type="ECO:0000313" key="1">
    <source>
        <dbReference type="EMBL" id="GBL84904.1"/>
    </source>
</evidence>
<dbReference type="Proteomes" id="UP000499080">
    <property type="component" value="Unassembled WGS sequence"/>
</dbReference>
<dbReference type="EMBL" id="BGPR01000040">
    <property type="protein sequence ID" value="GBL84904.1"/>
    <property type="molecule type" value="Genomic_DNA"/>
</dbReference>
<dbReference type="AlphaFoldDB" id="A0A4Y2B1G6"/>
<comment type="caution">
    <text evidence="1">The sequence shown here is derived from an EMBL/GenBank/DDBJ whole genome shotgun (WGS) entry which is preliminary data.</text>
</comment>
<evidence type="ECO:0000313" key="2">
    <source>
        <dbReference type="Proteomes" id="UP000499080"/>
    </source>
</evidence>
<proteinExistence type="predicted"/>
<protein>
    <submittedName>
        <fullName evidence="1">Uncharacterized protein</fullName>
    </submittedName>
</protein>
<reference evidence="1 2" key="1">
    <citation type="journal article" date="2019" name="Sci. Rep.">
        <title>Orb-weaving spider Araneus ventricosus genome elucidates the spidroin gene catalogue.</title>
        <authorList>
            <person name="Kono N."/>
            <person name="Nakamura H."/>
            <person name="Ohtoshi R."/>
            <person name="Moran D.A.P."/>
            <person name="Shinohara A."/>
            <person name="Yoshida Y."/>
            <person name="Fujiwara M."/>
            <person name="Mori M."/>
            <person name="Tomita M."/>
            <person name="Arakawa K."/>
        </authorList>
    </citation>
    <scope>NUCLEOTIDE SEQUENCE [LARGE SCALE GENOMIC DNA]</scope>
</reference>
<name>A0A4Y2B1G6_ARAVE</name>
<organism evidence="1 2">
    <name type="scientific">Araneus ventricosus</name>
    <name type="common">Orbweaver spider</name>
    <name type="synonym">Epeira ventricosa</name>
    <dbReference type="NCBI Taxonomy" id="182803"/>
    <lineage>
        <taxon>Eukaryota</taxon>
        <taxon>Metazoa</taxon>
        <taxon>Ecdysozoa</taxon>
        <taxon>Arthropoda</taxon>
        <taxon>Chelicerata</taxon>
        <taxon>Arachnida</taxon>
        <taxon>Araneae</taxon>
        <taxon>Araneomorphae</taxon>
        <taxon>Entelegynae</taxon>
        <taxon>Araneoidea</taxon>
        <taxon>Araneidae</taxon>
        <taxon>Araneus</taxon>
    </lineage>
</organism>
<sequence>MTKTTPSSPNFRITPAGGRLTHVRFDVHQSHVHCGSSGHCDHELHGLCWSKVGHSPSICPSLFEGLLSRLLPFSAHKIWWVIHRSDYAFSTGGQPDPLGYCASHSPVFKTVNTRPNFQRLTPTHTLPPPFCDFSLL</sequence>